<evidence type="ECO:0000313" key="10">
    <source>
        <dbReference type="EMBL" id="KAJ1928013.1"/>
    </source>
</evidence>
<proteinExistence type="inferred from homology"/>
<feature type="compositionally biased region" description="Basic residues" evidence="8">
    <location>
        <begin position="201"/>
        <end position="212"/>
    </location>
</feature>
<dbReference type="Pfam" id="PF00179">
    <property type="entry name" value="UQ_con"/>
    <property type="match status" value="1"/>
</dbReference>
<accession>A0A9W8DXE0</accession>
<name>A0A9W8DXE0_9FUNG</name>
<organism evidence="10 11">
    <name type="scientific">Tieghemiomyces parasiticus</name>
    <dbReference type="NCBI Taxonomy" id="78921"/>
    <lineage>
        <taxon>Eukaryota</taxon>
        <taxon>Fungi</taxon>
        <taxon>Fungi incertae sedis</taxon>
        <taxon>Zoopagomycota</taxon>
        <taxon>Kickxellomycotina</taxon>
        <taxon>Dimargaritomycetes</taxon>
        <taxon>Dimargaritales</taxon>
        <taxon>Dimargaritaceae</taxon>
        <taxon>Tieghemiomyces</taxon>
    </lineage>
</organism>
<dbReference type="InterPro" id="IPR050113">
    <property type="entry name" value="Ub_conjugating_enzyme"/>
</dbReference>
<dbReference type="CDD" id="cd23804">
    <property type="entry name" value="UBCc_UBE2S"/>
    <property type="match status" value="1"/>
</dbReference>
<dbReference type="PROSITE" id="PS50127">
    <property type="entry name" value="UBC_2"/>
    <property type="match status" value="1"/>
</dbReference>
<dbReference type="OrthoDB" id="10069349at2759"/>
<dbReference type="SMART" id="SM00212">
    <property type="entry name" value="UBCc"/>
    <property type="match status" value="1"/>
</dbReference>
<dbReference type="Proteomes" id="UP001150569">
    <property type="component" value="Unassembled WGS sequence"/>
</dbReference>
<comment type="similarity">
    <text evidence="7">Belongs to the ubiquitin-conjugating enzyme family.</text>
</comment>
<dbReference type="FunFam" id="3.10.110.10:FF:000031">
    <property type="entry name" value="Ubiquitin-conjugating enzyme E2 22"/>
    <property type="match status" value="1"/>
</dbReference>
<dbReference type="PANTHER" id="PTHR24067">
    <property type="entry name" value="UBIQUITIN-CONJUGATING ENZYME E2"/>
    <property type="match status" value="1"/>
</dbReference>
<sequence length="212" mass="23063">MENFAPTVVRRIAKELQALQQSPPEGIRVLINEENLADIQAWIAGPAGTPYHGGYFKVRLQLGSDFPNAPPQGYFVTKIFHPNVSASGEVCVNTLKKDWKQELGISHILLTVKCLLIVPNPESALNEEAGKLLLERYDDYAQHAQLMTQIHAAQVPPGLDYLVQEATGGSALPTSGSPVSTSPAEVSDKMTGKAPEAKKKALDKKKKALKRL</sequence>
<keyword evidence="11" id="KW-1185">Reference proteome</keyword>
<feature type="compositionally biased region" description="Polar residues" evidence="8">
    <location>
        <begin position="172"/>
        <end position="184"/>
    </location>
</feature>
<evidence type="ECO:0000256" key="1">
    <source>
        <dbReference type="ARBA" id="ARBA00012486"/>
    </source>
</evidence>
<keyword evidence="4 7" id="KW-0833">Ubl conjugation pathway</keyword>
<evidence type="ECO:0000256" key="2">
    <source>
        <dbReference type="ARBA" id="ARBA00022679"/>
    </source>
</evidence>
<evidence type="ECO:0000256" key="5">
    <source>
        <dbReference type="ARBA" id="ARBA00022840"/>
    </source>
</evidence>
<evidence type="ECO:0000256" key="3">
    <source>
        <dbReference type="ARBA" id="ARBA00022741"/>
    </source>
</evidence>
<feature type="compositionally biased region" description="Basic and acidic residues" evidence="8">
    <location>
        <begin position="186"/>
        <end position="200"/>
    </location>
</feature>
<dbReference type="EC" id="2.3.2.23" evidence="1"/>
<feature type="domain" description="UBC core" evidence="9">
    <location>
        <begin position="7"/>
        <end position="153"/>
    </location>
</feature>
<feature type="active site" description="Glycyl thioester intermediate" evidence="6">
    <location>
        <position position="91"/>
    </location>
</feature>
<keyword evidence="5 7" id="KW-0067">ATP-binding</keyword>
<evidence type="ECO:0000313" key="11">
    <source>
        <dbReference type="Proteomes" id="UP001150569"/>
    </source>
</evidence>
<evidence type="ECO:0000259" key="9">
    <source>
        <dbReference type="PROSITE" id="PS50127"/>
    </source>
</evidence>
<comment type="caution">
    <text evidence="10">The sequence shown here is derived from an EMBL/GenBank/DDBJ whole genome shotgun (WGS) entry which is preliminary data.</text>
</comment>
<evidence type="ECO:0000256" key="6">
    <source>
        <dbReference type="PROSITE-ProRule" id="PRU10133"/>
    </source>
</evidence>
<dbReference type="InterPro" id="IPR016135">
    <property type="entry name" value="UBQ-conjugating_enzyme/RWD"/>
</dbReference>
<protein>
    <recommendedName>
        <fullName evidence="1">E2 ubiquitin-conjugating enzyme</fullName>
        <ecNumber evidence="1">2.3.2.23</ecNumber>
    </recommendedName>
</protein>
<dbReference type="InterPro" id="IPR023313">
    <property type="entry name" value="UBQ-conjugating_AS"/>
</dbReference>
<dbReference type="AlphaFoldDB" id="A0A9W8DXE0"/>
<keyword evidence="2" id="KW-0808">Transferase</keyword>
<feature type="region of interest" description="Disordered" evidence="8">
    <location>
        <begin position="170"/>
        <end position="212"/>
    </location>
</feature>
<evidence type="ECO:0000256" key="8">
    <source>
        <dbReference type="SAM" id="MobiDB-lite"/>
    </source>
</evidence>
<dbReference type="EMBL" id="JANBPT010000092">
    <property type="protein sequence ID" value="KAJ1928013.1"/>
    <property type="molecule type" value="Genomic_DNA"/>
</dbReference>
<dbReference type="InterPro" id="IPR000608">
    <property type="entry name" value="UBC"/>
</dbReference>
<dbReference type="GO" id="GO:0061631">
    <property type="term" value="F:ubiquitin conjugating enzyme activity"/>
    <property type="evidence" value="ECO:0007669"/>
    <property type="project" value="UniProtKB-EC"/>
</dbReference>
<dbReference type="SUPFAM" id="SSF54495">
    <property type="entry name" value="UBC-like"/>
    <property type="match status" value="1"/>
</dbReference>
<dbReference type="GO" id="GO:0005524">
    <property type="term" value="F:ATP binding"/>
    <property type="evidence" value="ECO:0007669"/>
    <property type="project" value="UniProtKB-UniRule"/>
</dbReference>
<reference evidence="10" key="1">
    <citation type="submission" date="2022-07" db="EMBL/GenBank/DDBJ databases">
        <title>Phylogenomic reconstructions and comparative analyses of Kickxellomycotina fungi.</title>
        <authorList>
            <person name="Reynolds N.K."/>
            <person name="Stajich J.E."/>
            <person name="Barry K."/>
            <person name="Grigoriev I.V."/>
            <person name="Crous P."/>
            <person name="Smith M.E."/>
        </authorList>
    </citation>
    <scope>NUCLEOTIDE SEQUENCE</scope>
    <source>
        <strain evidence="10">RSA 861</strain>
    </source>
</reference>
<keyword evidence="3 7" id="KW-0547">Nucleotide-binding</keyword>
<evidence type="ECO:0000256" key="4">
    <source>
        <dbReference type="ARBA" id="ARBA00022786"/>
    </source>
</evidence>
<gene>
    <name evidence="10" type="ORF">IWQ60_002428</name>
</gene>
<dbReference type="Gene3D" id="3.10.110.10">
    <property type="entry name" value="Ubiquitin Conjugating Enzyme"/>
    <property type="match status" value="1"/>
</dbReference>
<dbReference type="PROSITE" id="PS00183">
    <property type="entry name" value="UBC_1"/>
    <property type="match status" value="1"/>
</dbReference>
<evidence type="ECO:0000256" key="7">
    <source>
        <dbReference type="RuleBase" id="RU362109"/>
    </source>
</evidence>